<dbReference type="InterPro" id="IPR050410">
    <property type="entry name" value="CCR4/nocturin_mRNA_transcr"/>
</dbReference>
<feature type="domain" description="Endonuclease/exonuclease/phosphatase" evidence="1">
    <location>
        <begin position="53"/>
        <end position="296"/>
    </location>
</feature>
<gene>
    <name evidence="2" type="ORF">V2J85_02610</name>
</gene>
<dbReference type="PANTHER" id="PTHR12121:SF36">
    <property type="entry name" value="ENDONUCLEASE_EXONUCLEASE_PHOSPHATASE DOMAIN-CONTAINING PROTEIN"/>
    <property type="match status" value="1"/>
</dbReference>
<dbReference type="InterPro" id="IPR006311">
    <property type="entry name" value="TAT_signal"/>
</dbReference>
<accession>A0ABU7NH76</accession>
<dbReference type="PANTHER" id="PTHR12121">
    <property type="entry name" value="CARBON CATABOLITE REPRESSOR PROTEIN 4"/>
    <property type="match status" value="1"/>
</dbReference>
<dbReference type="Proteomes" id="UP001307760">
    <property type="component" value="Unassembled WGS sequence"/>
</dbReference>
<reference evidence="2 3" key="1">
    <citation type="submission" date="2023-12" db="EMBL/GenBank/DDBJ databases">
        <title>30 novel species of actinomycetes from the DSMZ collection.</title>
        <authorList>
            <person name="Nouioui I."/>
        </authorList>
    </citation>
    <scope>NUCLEOTIDE SEQUENCE [LARGE SCALE GENOMIC DNA]</scope>
    <source>
        <strain evidence="2 3">DSM 41528</strain>
    </source>
</reference>
<protein>
    <submittedName>
        <fullName evidence="2">Endonuclease/exonuclease/phosphatase family protein</fullName>
    </submittedName>
</protein>
<dbReference type="CDD" id="cd09083">
    <property type="entry name" value="EEP-1"/>
    <property type="match status" value="1"/>
</dbReference>
<comment type="caution">
    <text evidence="2">The sequence shown here is derived from an EMBL/GenBank/DDBJ whole genome shotgun (WGS) entry which is preliminary data.</text>
</comment>
<evidence type="ECO:0000313" key="3">
    <source>
        <dbReference type="Proteomes" id="UP001307760"/>
    </source>
</evidence>
<proteinExistence type="predicted"/>
<keyword evidence="2" id="KW-0378">Hydrolase</keyword>
<dbReference type="InterPro" id="IPR005135">
    <property type="entry name" value="Endo/exonuclease/phosphatase"/>
</dbReference>
<dbReference type="InterPro" id="IPR036691">
    <property type="entry name" value="Endo/exonu/phosph_ase_sf"/>
</dbReference>
<evidence type="ECO:0000259" key="1">
    <source>
        <dbReference type="Pfam" id="PF03372"/>
    </source>
</evidence>
<keyword evidence="2" id="KW-0540">Nuclease</keyword>
<dbReference type="Pfam" id="PF03372">
    <property type="entry name" value="Exo_endo_phos"/>
    <property type="match status" value="1"/>
</dbReference>
<dbReference type="RefSeq" id="WP_261953317.1">
    <property type="nucleotide sequence ID" value="NZ_JAZBJP010000001.1"/>
</dbReference>
<dbReference type="PROSITE" id="PS51318">
    <property type="entry name" value="TAT"/>
    <property type="match status" value="1"/>
</dbReference>
<dbReference type="EMBL" id="JAZBJP010000001">
    <property type="protein sequence ID" value="MEE4418243.1"/>
    <property type="molecule type" value="Genomic_DNA"/>
</dbReference>
<name>A0ABU7NH76_9ACTN</name>
<keyword evidence="2" id="KW-0255">Endonuclease</keyword>
<dbReference type="GO" id="GO:0004519">
    <property type="term" value="F:endonuclease activity"/>
    <property type="evidence" value="ECO:0007669"/>
    <property type="project" value="UniProtKB-KW"/>
</dbReference>
<organism evidence="2 3">
    <name type="scientific">Streptomyces bugieae</name>
    <dbReference type="NCBI Taxonomy" id="3098223"/>
    <lineage>
        <taxon>Bacteria</taxon>
        <taxon>Bacillati</taxon>
        <taxon>Actinomycetota</taxon>
        <taxon>Actinomycetes</taxon>
        <taxon>Kitasatosporales</taxon>
        <taxon>Streptomycetaceae</taxon>
        <taxon>Streptomyces</taxon>
    </lineage>
</organism>
<dbReference type="Gene3D" id="3.60.10.10">
    <property type="entry name" value="Endonuclease/exonuclease/phosphatase"/>
    <property type="match status" value="1"/>
</dbReference>
<keyword evidence="3" id="KW-1185">Reference proteome</keyword>
<evidence type="ECO:0000313" key="2">
    <source>
        <dbReference type="EMBL" id="MEE4418243.1"/>
    </source>
</evidence>
<dbReference type="SUPFAM" id="SSF56219">
    <property type="entry name" value="DNase I-like"/>
    <property type="match status" value="1"/>
</dbReference>
<sequence length="308" mass="33883">MTDMTDVAGSGFRRRAVVRAVAAAAVAGPVVTTAAYGSGTAYAADRGPALRVMTFNLRYASDTRPHSWAERRPVMRALLRREGPHLLGTQEGLYGQLRDIAEDLGPRYAWLGTGRGGGSKDEFAAIFYRVGRLAPLEYDHFWLSDTPYLIGSATWGNTVIRMVTWVRFRDLRTGSEFYALNTHLDHAHQYARERSAALITERLDGLDPAPPRIVTGDFNVAAHGNPVYDAMLHGGALVDSWDAAEERSAQYGTFHGYRPLVPDGDRIDWILTSPGVRTRRATINTYSAHGQFPSDHLPVQAVVEWGGG</sequence>